<proteinExistence type="inferred from homology"/>
<dbReference type="PANTHER" id="PTHR13420">
    <property type="entry name" value="UPF0235 PROTEIN C15ORF40"/>
    <property type="match status" value="1"/>
</dbReference>
<dbReference type="GO" id="GO:0005737">
    <property type="term" value="C:cytoplasm"/>
    <property type="evidence" value="ECO:0007669"/>
    <property type="project" value="TreeGrafter"/>
</dbReference>
<organism evidence="3 4">
    <name type="scientific">Akkermansia muciniphila</name>
    <dbReference type="NCBI Taxonomy" id="239935"/>
    <lineage>
        <taxon>Bacteria</taxon>
        <taxon>Pseudomonadati</taxon>
        <taxon>Verrucomicrobiota</taxon>
        <taxon>Verrucomicrobiia</taxon>
        <taxon>Verrucomicrobiales</taxon>
        <taxon>Akkermansiaceae</taxon>
        <taxon>Akkermansia</taxon>
    </lineage>
</organism>
<dbReference type="Gene3D" id="3.30.1200.10">
    <property type="entry name" value="YggU-like"/>
    <property type="match status" value="1"/>
</dbReference>
<dbReference type="SMART" id="SM01152">
    <property type="entry name" value="DUF167"/>
    <property type="match status" value="1"/>
</dbReference>
<accession>A0A2N8IV06</accession>
<dbReference type="InterPro" id="IPR003746">
    <property type="entry name" value="DUF167"/>
</dbReference>
<dbReference type="NCBIfam" id="TIGR00251">
    <property type="entry name" value="DUF167 family protein"/>
    <property type="match status" value="1"/>
</dbReference>
<dbReference type="GeneID" id="60880984"/>
<dbReference type="EMBL" id="PJKN01000001">
    <property type="protein sequence ID" value="PNC57911.1"/>
    <property type="molecule type" value="Genomic_DNA"/>
</dbReference>
<comment type="similarity">
    <text evidence="1 2">Belongs to the UPF0235 family.</text>
</comment>
<gene>
    <name evidence="3" type="ORF">CXU09_02290</name>
</gene>
<evidence type="ECO:0000256" key="1">
    <source>
        <dbReference type="ARBA" id="ARBA00010364"/>
    </source>
</evidence>
<dbReference type="Proteomes" id="UP000235914">
    <property type="component" value="Unassembled WGS sequence"/>
</dbReference>
<dbReference type="Pfam" id="PF02594">
    <property type="entry name" value="DUF167"/>
    <property type="match status" value="1"/>
</dbReference>
<dbReference type="HAMAP" id="MF_00634">
    <property type="entry name" value="UPF0235"/>
    <property type="match status" value="1"/>
</dbReference>
<dbReference type="AlphaFoldDB" id="A0A2N8IV06"/>
<reference evidence="3 4" key="1">
    <citation type="journal article" date="2017" name="BMC Genomics">
        <title>Genome sequencing of 39 Akkermansia muciniphila isolates reveals its population structure, genomic and functional diverisity, and global distribution in mammalian gut microbiotas.</title>
        <authorList>
            <person name="Guo X."/>
            <person name="Li S."/>
            <person name="Zhang J."/>
            <person name="Wu F."/>
            <person name="Li X."/>
            <person name="Wu D."/>
            <person name="Zhang M."/>
            <person name="Ou Z."/>
            <person name="Jie Z."/>
            <person name="Yan Q."/>
            <person name="Li P."/>
            <person name="Yi J."/>
            <person name="Peng Y."/>
        </authorList>
    </citation>
    <scope>NUCLEOTIDE SEQUENCE [LARGE SCALE GENOMIC DNA]</scope>
    <source>
        <strain evidence="3 4">GP43</strain>
    </source>
</reference>
<protein>
    <recommendedName>
        <fullName evidence="2">UPF0235 protein CXU09_02290</fullName>
    </recommendedName>
</protein>
<dbReference type="SUPFAM" id="SSF69786">
    <property type="entry name" value="YggU-like"/>
    <property type="match status" value="1"/>
</dbReference>
<dbReference type="RefSeq" id="WP_102735238.1">
    <property type="nucleotide sequence ID" value="NZ_AP021898.1"/>
</dbReference>
<dbReference type="InterPro" id="IPR036591">
    <property type="entry name" value="YggU-like_sf"/>
</dbReference>
<name>A0A2N8IV06_9BACT</name>
<dbReference type="PANTHER" id="PTHR13420:SF7">
    <property type="entry name" value="UPF0235 PROTEIN C15ORF40"/>
    <property type="match status" value="1"/>
</dbReference>
<evidence type="ECO:0000313" key="3">
    <source>
        <dbReference type="EMBL" id="PNC57911.1"/>
    </source>
</evidence>
<comment type="caution">
    <text evidence="3">The sequence shown here is derived from an EMBL/GenBank/DDBJ whole genome shotgun (WGS) entry which is preliminary data.</text>
</comment>
<evidence type="ECO:0000313" key="4">
    <source>
        <dbReference type="Proteomes" id="UP000235914"/>
    </source>
</evidence>
<sequence>MKLALKVIPNAKKSEAVGWEEDPRAGRALKLRIAAPPVEGKANKAVVLFLSAWLDIPRSSISLLRGESSRLKVVELPDGCEGKLARLLSAEDVSGA</sequence>
<evidence type="ECO:0000256" key="2">
    <source>
        <dbReference type="HAMAP-Rule" id="MF_00634"/>
    </source>
</evidence>